<reference evidence="2" key="1">
    <citation type="journal article" date="2019" name="Int. J. Syst. Evol. Microbiol.">
        <title>The Global Catalogue of Microorganisms (GCM) 10K type strain sequencing project: providing services to taxonomists for standard genome sequencing and annotation.</title>
        <authorList>
            <consortium name="The Broad Institute Genomics Platform"/>
            <consortium name="The Broad Institute Genome Sequencing Center for Infectious Disease"/>
            <person name="Wu L."/>
            <person name="Ma J."/>
        </authorList>
    </citation>
    <scope>NUCLEOTIDE SEQUENCE [LARGE SCALE GENOMIC DNA]</scope>
    <source>
        <strain evidence="2">JCM 18514</strain>
    </source>
</reference>
<name>A0ABP9SUV1_9MICC</name>
<evidence type="ECO:0000313" key="2">
    <source>
        <dbReference type="Proteomes" id="UP001500200"/>
    </source>
</evidence>
<organism evidence="1 2">
    <name type="scientific">Arthrobacter gyeryongensis</name>
    <dbReference type="NCBI Taxonomy" id="1650592"/>
    <lineage>
        <taxon>Bacteria</taxon>
        <taxon>Bacillati</taxon>
        <taxon>Actinomycetota</taxon>
        <taxon>Actinomycetes</taxon>
        <taxon>Micrococcales</taxon>
        <taxon>Micrococcaceae</taxon>
        <taxon>Arthrobacter</taxon>
    </lineage>
</organism>
<gene>
    <name evidence="1" type="ORF">GCM10023346_47550</name>
</gene>
<sequence length="109" mass="11991">MTTDKLRVLVRVDLDCAKAQVATQGRVTSKSVHGLYDVMKRANSLTAGMTLELDMTRAWIEPDALEELRTCSRSHHLPAHVDPLQSEYRLSILAPDYAASLGPITTQAA</sequence>
<proteinExistence type="predicted"/>
<accession>A0ABP9SUV1</accession>
<dbReference type="RefSeq" id="WP_345453526.1">
    <property type="nucleotide sequence ID" value="NZ_BAABKK010000038.1"/>
</dbReference>
<keyword evidence="2" id="KW-1185">Reference proteome</keyword>
<protein>
    <submittedName>
        <fullName evidence="1">Uncharacterized protein</fullName>
    </submittedName>
</protein>
<dbReference type="Proteomes" id="UP001500200">
    <property type="component" value="Unassembled WGS sequence"/>
</dbReference>
<evidence type="ECO:0000313" key="1">
    <source>
        <dbReference type="EMBL" id="GAA5201947.1"/>
    </source>
</evidence>
<comment type="caution">
    <text evidence="1">The sequence shown here is derived from an EMBL/GenBank/DDBJ whole genome shotgun (WGS) entry which is preliminary data.</text>
</comment>
<dbReference type="EMBL" id="BAABKK010000038">
    <property type="protein sequence ID" value="GAA5201947.1"/>
    <property type="molecule type" value="Genomic_DNA"/>
</dbReference>